<evidence type="ECO:0000256" key="1">
    <source>
        <dbReference type="ARBA" id="ARBA00001933"/>
    </source>
</evidence>
<evidence type="ECO:0000256" key="3">
    <source>
        <dbReference type="ARBA" id="ARBA00022576"/>
    </source>
</evidence>
<dbReference type="CDD" id="cd13631">
    <property type="entry name" value="PBP2_Ct-PDT_like"/>
    <property type="match status" value="1"/>
</dbReference>
<dbReference type="InterPro" id="IPR036291">
    <property type="entry name" value="NAD(P)-bd_dom_sf"/>
</dbReference>
<keyword evidence="4" id="KW-0808">Transferase</keyword>
<dbReference type="InterPro" id="IPR004838">
    <property type="entry name" value="NHTrfase_class1_PyrdxlP-BS"/>
</dbReference>
<feature type="compositionally biased region" description="Low complexity" evidence="8">
    <location>
        <begin position="413"/>
        <end position="422"/>
    </location>
</feature>
<evidence type="ECO:0000313" key="11">
    <source>
        <dbReference type="EMBL" id="CEM08624.1"/>
    </source>
</evidence>
<dbReference type="InterPro" id="IPR003099">
    <property type="entry name" value="Prephen_DH"/>
</dbReference>
<dbReference type="InterPro" id="IPR015422">
    <property type="entry name" value="PyrdxlP-dep_Trfase_small"/>
</dbReference>
<dbReference type="Gene3D" id="3.90.1150.10">
    <property type="entry name" value="Aspartate Aminotransferase, domain 1"/>
    <property type="match status" value="1"/>
</dbReference>
<dbReference type="EMBL" id="CDMZ01000179">
    <property type="protein sequence ID" value="CEM08624.1"/>
    <property type="molecule type" value="Genomic_DNA"/>
</dbReference>
<evidence type="ECO:0000256" key="4">
    <source>
        <dbReference type="ARBA" id="ARBA00022679"/>
    </source>
</evidence>
<dbReference type="CDD" id="cd00609">
    <property type="entry name" value="AAT_like"/>
    <property type="match status" value="1"/>
</dbReference>
<dbReference type="Gene3D" id="3.40.640.10">
    <property type="entry name" value="Type I PLP-dependent aspartate aminotransferase-like (Major domain)"/>
    <property type="match status" value="1"/>
</dbReference>
<dbReference type="InterPro" id="IPR015421">
    <property type="entry name" value="PyrdxlP-dep_Trfase_major"/>
</dbReference>
<keyword evidence="6" id="KW-0560">Oxidoreductase</keyword>
<dbReference type="InterPro" id="IPR006115">
    <property type="entry name" value="6PGDH_NADP-bd"/>
</dbReference>
<gene>
    <name evidence="11" type="ORF">Cvel_15617</name>
</gene>
<dbReference type="Gene3D" id="3.40.50.720">
    <property type="entry name" value="NAD(P)-binding Rossmann-like Domain"/>
    <property type="match status" value="1"/>
</dbReference>
<dbReference type="PROSITE" id="PS00857">
    <property type="entry name" value="PREPHENATE_DEHYDR_1"/>
    <property type="match status" value="1"/>
</dbReference>
<dbReference type="Pfam" id="PF26213">
    <property type="entry name" value="TYRAAT1_C"/>
    <property type="match status" value="1"/>
</dbReference>
<feature type="compositionally biased region" description="Gly residues" evidence="8">
    <location>
        <begin position="150"/>
        <end position="166"/>
    </location>
</feature>
<dbReference type="Pfam" id="PF03446">
    <property type="entry name" value="NAD_binding_2"/>
    <property type="match status" value="1"/>
</dbReference>
<dbReference type="PANTHER" id="PTHR46383:SF1">
    <property type="entry name" value="ASPARTATE AMINOTRANSFERASE"/>
    <property type="match status" value="1"/>
</dbReference>
<evidence type="ECO:0000259" key="9">
    <source>
        <dbReference type="PROSITE" id="PS51171"/>
    </source>
</evidence>
<evidence type="ECO:0000256" key="5">
    <source>
        <dbReference type="ARBA" id="ARBA00022898"/>
    </source>
</evidence>
<keyword evidence="5" id="KW-0663">Pyridoxal phosphate</keyword>
<dbReference type="GO" id="GO:0004665">
    <property type="term" value="F:prephenate dehydrogenase (NADP+) activity"/>
    <property type="evidence" value="ECO:0007669"/>
    <property type="project" value="InterPro"/>
</dbReference>
<evidence type="ECO:0000259" key="10">
    <source>
        <dbReference type="PROSITE" id="PS51176"/>
    </source>
</evidence>
<proteinExistence type="inferred from homology"/>
<dbReference type="Pfam" id="PF00155">
    <property type="entry name" value="Aminotran_1_2"/>
    <property type="match status" value="1"/>
</dbReference>
<dbReference type="GO" id="GO:0008977">
    <property type="term" value="F:prephenate dehydrogenase (NAD+) activity"/>
    <property type="evidence" value="ECO:0007669"/>
    <property type="project" value="InterPro"/>
</dbReference>
<name>A0A0G4F7H1_9ALVE</name>
<reference evidence="11" key="1">
    <citation type="submission" date="2014-11" db="EMBL/GenBank/DDBJ databases">
        <authorList>
            <person name="Otto D Thomas"/>
            <person name="Naeem Raeece"/>
        </authorList>
    </citation>
    <scope>NUCLEOTIDE SEQUENCE</scope>
</reference>
<sequence length="1163" mass="124198">MSASRLKVAYQGERGSYSHKAVHEFLGAGVSPVAHGTFSAVFESVIGSKADYALVPIENTLGGSIHDNYDLMLRNDLHIVGEYNLRVSHCLLALPGVSKETVKVVLSHPQALAQCTDYLKAHGYEPRVAYDTAGSAKLISEASKRERAKGGGAEGAGQQGPGGPGGQELKWDETAAIASDLAAAEYGLQVLERGIQDFSDNFTRFILLSREPLRPPAKIFAPPSLSVSTMDAAGGRKCEVSLKTSIVLLVSHQAGALFKTLAALALRDLSLTKIESRPVPAPLLHSIGLHRKSTEGSDGSSPGPARQISLGGDSQCPPGSGSGTPFTYMFPMDVLADAGDPNFQCALSNLREISPLVRVLGTFAFHEDSSSAPGSAAASEAGGPTSVGVEATRVMLRLRHPGVYTGGDGGTSGAATPLPGSPTGKGGGGKGTVSSEAASQVVVVGKKGNPLRVGIVGFGNFGKFLAEKFVSLGARVWSTSRSAKGNREAAIRLGCVDFFPEMNIRRLIEEAKVNVLVLCMSIMSFEQSVKQMMEDKGILQALETGKILVTEVLSVKEWPKKVLMKLLPSSTPIVCTHPMFGPESGRHGWGGLPFVFEVVRRPVGETAGDRNGAFGGSGDLCRHFLELFSSAGCRMIEMSAELHDAYAGRSQFVTHLTGRVLDRQRLTPTPIDTKGFQSLLHLVDNTVSDSFDLFFGLFHFNECAPAQLALFKEAFAEIATDIRKSAKRLRMAERKRDARPIEDGTPGDGVKTLKEAMEHDFSETTKAVVESGTVKVHALTKKLAAEGRQVISMAVGEPDFLPPPQVMEATKRAVDGGDVRYVASSGTLELRKEVAKYLKEKKGVEYVPDEIVVSNGAKQCVYQAVLALCGEGEEVVIPTPCWTSYPDIVKMSGATPVFLETPLSDGFTLRAAALRECLLSHPKAKCLILCNPSNPTGAVIPPEELRAIAAVLSEEAFEDLYVIADEIYEALCYDIPHLSFASIPGMRERTVTINGFSKGFAMTGFRLGYAAADLPVAKQMGKLQGQITSCASSIAQAAGVSALRDVPEKWLEDRRLEMQAKRERLLQGLKGAKGIETYKPAGAFYLLPDVGALLGKYTGGEKKRLISTSAEFCEALLEEEGVALVPGEAFQAPGTIRISYATSTEIIDACAQKLTAFAFRFCS</sequence>
<dbReference type="PROSITE" id="PS51171">
    <property type="entry name" value="PREPHENATE_DEHYDR_3"/>
    <property type="match status" value="1"/>
</dbReference>
<dbReference type="GO" id="GO:0033853">
    <property type="term" value="F:aspartate-prephenate aminotransferase activity"/>
    <property type="evidence" value="ECO:0007669"/>
    <property type="project" value="UniProtKB-ARBA"/>
</dbReference>
<evidence type="ECO:0008006" key="12">
    <source>
        <dbReference type="Google" id="ProtNLM"/>
    </source>
</evidence>
<evidence type="ECO:0000256" key="7">
    <source>
        <dbReference type="ARBA" id="ARBA00029440"/>
    </source>
</evidence>
<feature type="region of interest" description="Disordered" evidence="8">
    <location>
        <begin position="291"/>
        <end position="323"/>
    </location>
</feature>
<dbReference type="Pfam" id="PF00800">
    <property type="entry name" value="PDT"/>
    <property type="match status" value="1"/>
</dbReference>
<dbReference type="SUPFAM" id="SSF55021">
    <property type="entry name" value="ACT-like"/>
    <property type="match status" value="1"/>
</dbReference>
<dbReference type="FunFam" id="3.40.640.10:FF:000033">
    <property type="entry name" value="Aspartate aminotransferase"/>
    <property type="match status" value="1"/>
</dbReference>
<dbReference type="InterPro" id="IPR045865">
    <property type="entry name" value="ACT-like_dom_sf"/>
</dbReference>
<feature type="region of interest" description="Disordered" evidence="8">
    <location>
        <begin position="402"/>
        <end position="432"/>
    </location>
</feature>
<dbReference type="InterPro" id="IPR001086">
    <property type="entry name" value="Preph_deHydtase"/>
</dbReference>
<dbReference type="CDD" id="cd04905">
    <property type="entry name" value="ACT_CM-PDT"/>
    <property type="match status" value="1"/>
</dbReference>
<dbReference type="Gene3D" id="3.40.190.10">
    <property type="entry name" value="Periplasmic binding protein-like II"/>
    <property type="match status" value="2"/>
</dbReference>
<dbReference type="PROSITE" id="PS00105">
    <property type="entry name" value="AA_TRANSFER_CLASS_1"/>
    <property type="match status" value="1"/>
</dbReference>
<accession>A0A0G4F7H1</accession>
<dbReference type="AlphaFoldDB" id="A0A0G4F7H1"/>
<comment type="cofactor">
    <cofactor evidence="1">
        <name>pyridoxal 5'-phosphate</name>
        <dbReference type="ChEBI" id="CHEBI:597326"/>
    </cofactor>
</comment>
<dbReference type="InterPro" id="IPR059064">
    <property type="entry name" value="TYRAAT2_C"/>
</dbReference>
<dbReference type="InterPro" id="IPR050596">
    <property type="entry name" value="AspAT/PAT-like"/>
</dbReference>
<dbReference type="SUPFAM" id="SSF51735">
    <property type="entry name" value="NAD(P)-binding Rossmann-fold domains"/>
    <property type="match status" value="1"/>
</dbReference>
<dbReference type="GO" id="GO:0009094">
    <property type="term" value="P:L-phenylalanine biosynthetic process"/>
    <property type="evidence" value="ECO:0007669"/>
    <property type="project" value="InterPro"/>
</dbReference>
<dbReference type="Gene3D" id="3.30.70.260">
    <property type="match status" value="1"/>
</dbReference>
<comment type="similarity">
    <text evidence="2">Belongs to the class-I pyridoxal-phosphate-dependent aminotransferase family.</text>
</comment>
<dbReference type="InterPro" id="IPR018528">
    <property type="entry name" value="Preph_deHydtase_CS"/>
</dbReference>
<dbReference type="GO" id="GO:0004664">
    <property type="term" value="F:prephenate dehydratase activity"/>
    <property type="evidence" value="ECO:0007669"/>
    <property type="project" value="InterPro"/>
</dbReference>
<dbReference type="InterPro" id="IPR004839">
    <property type="entry name" value="Aminotransferase_I/II_large"/>
</dbReference>
<feature type="domain" description="Prephenate dehydratase" evidence="9">
    <location>
        <begin position="7"/>
        <end position="210"/>
    </location>
</feature>
<organism evidence="11">
    <name type="scientific">Chromera velia CCMP2878</name>
    <dbReference type="NCBI Taxonomy" id="1169474"/>
    <lineage>
        <taxon>Eukaryota</taxon>
        <taxon>Sar</taxon>
        <taxon>Alveolata</taxon>
        <taxon>Colpodellida</taxon>
        <taxon>Chromeraceae</taxon>
        <taxon>Chromera</taxon>
    </lineage>
</organism>
<evidence type="ECO:0000256" key="6">
    <source>
        <dbReference type="ARBA" id="ARBA00023002"/>
    </source>
</evidence>
<evidence type="ECO:0000256" key="8">
    <source>
        <dbReference type="SAM" id="MobiDB-lite"/>
    </source>
</evidence>
<dbReference type="PROSITE" id="PS51176">
    <property type="entry name" value="PDH_ADH"/>
    <property type="match status" value="1"/>
</dbReference>
<dbReference type="InterPro" id="IPR015424">
    <property type="entry name" value="PyrdxlP-dep_Trfase"/>
</dbReference>
<dbReference type="SUPFAM" id="SSF53383">
    <property type="entry name" value="PLP-dependent transferases"/>
    <property type="match status" value="1"/>
</dbReference>
<dbReference type="VEuPathDB" id="CryptoDB:Cvel_15617"/>
<feature type="region of interest" description="Disordered" evidence="8">
    <location>
        <begin position="143"/>
        <end position="168"/>
    </location>
</feature>
<dbReference type="GO" id="GO:0006571">
    <property type="term" value="P:tyrosine biosynthetic process"/>
    <property type="evidence" value="ECO:0007669"/>
    <property type="project" value="InterPro"/>
</dbReference>
<dbReference type="PANTHER" id="PTHR46383">
    <property type="entry name" value="ASPARTATE AMINOTRANSFERASE"/>
    <property type="match status" value="1"/>
</dbReference>
<dbReference type="SUPFAM" id="SSF53850">
    <property type="entry name" value="Periplasmic binding protein-like II"/>
    <property type="match status" value="1"/>
</dbReference>
<comment type="pathway">
    <text evidence="7">Amino-acid biosynthesis.</text>
</comment>
<evidence type="ECO:0000256" key="2">
    <source>
        <dbReference type="ARBA" id="ARBA00007441"/>
    </source>
</evidence>
<dbReference type="GO" id="GO:0030170">
    <property type="term" value="F:pyridoxal phosphate binding"/>
    <property type="evidence" value="ECO:0007669"/>
    <property type="project" value="InterPro"/>
</dbReference>
<keyword evidence="3" id="KW-0032">Aminotransferase</keyword>
<dbReference type="GO" id="GO:0033854">
    <property type="term" value="F:glutamate-prephenate aminotransferase activity"/>
    <property type="evidence" value="ECO:0007669"/>
    <property type="project" value="UniProtKB-ARBA"/>
</dbReference>
<dbReference type="PROSITE" id="PS00858">
    <property type="entry name" value="PREPHENATE_DEHYDR_2"/>
    <property type="match status" value="1"/>
</dbReference>
<protein>
    <recommendedName>
        <fullName evidence="12">Prephenate dehydratase domain-containing protein</fullName>
    </recommendedName>
</protein>
<feature type="domain" description="Prephenate/arogenate dehydrogenase" evidence="10">
    <location>
        <begin position="451"/>
        <end position="753"/>
    </location>
</feature>